<proteinExistence type="inferred from homology"/>
<feature type="domain" description="HAMP" evidence="8">
    <location>
        <begin position="273"/>
        <end position="319"/>
    </location>
</feature>
<evidence type="ECO:0000256" key="1">
    <source>
        <dbReference type="ARBA" id="ARBA00022500"/>
    </source>
</evidence>
<dbReference type="Pfam" id="PF05227">
    <property type="entry name" value="CHASE3"/>
    <property type="match status" value="1"/>
</dbReference>
<protein>
    <submittedName>
        <fullName evidence="9">Methyl-accepting chemotaxis protein</fullName>
    </submittedName>
</protein>
<comment type="similarity">
    <text evidence="2">Belongs to the methyl-accepting chemotaxis (MCP) protein family.</text>
</comment>
<dbReference type="InterPro" id="IPR003660">
    <property type="entry name" value="HAMP_dom"/>
</dbReference>
<evidence type="ECO:0000259" key="7">
    <source>
        <dbReference type="PROSITE" id="PS50111"/>
    </source>
</evidence>
<dbReference type="SUPFAM" id="SSF158472">
    <property type="entry name" value="HAMP domain-like"/>
    <property type="match status" value="1"/>
</dbReference>
<accession>A0A840YEK0</accession>
<evidence type="ECO:0000259" key="8">
    <source>
        <dbReference type="PROSITE" id="PS50885"/>
    </source>
</evidence>
<name>A0A840YEK0_9SPHN</name>
<keyword evidence="5" id="KW-0812">Transmembrane</keyword>
<dbReference type="Pfam" id="PF00015">
    <property type="entry name" value="MCPsignal"/>
    <property type="match status" value="1"/>
</dbReference>
<comment type="caution">
    <text evidence="9">The sequence shown here is derived from an EMBL/GenBank/DDBJ whole genome shotgun (WGS) entry which is preliminary data.</text>
</comment>
<keyword evidence="1" id="KW-0145">Chemotaxis</keyword>
<evidence type="ECO:0000256" key="5">
    <source>
        <dbReference type="SAM" id="Phobius"/>
    </source>
</evidence>
<organism evidence="9 10">
    <name type="scientific">Sphingomonas xinjiangensis</name>
    <dbReference type="NCBI Taxonomy" id="643568"/>
    <lineage>
        <taxon>Bacteria</taxon>
        <taxon>Pseudomonadati</taxon>
        <taxon>Pseudomonadota</taxon>
        <taxon>Alphaproteobacteria</taxon>
        <taxon>Sphingomonadales</taxon>
        <taxon>Sphingomonadaceae</taxon>
        <taxon>Sphingomonas</taxon>
    </lineage>
</organism>
<feature type="domain" description="HAMP" evidence="8">
    <location>
        <begin position="204"/>
        <end position="257"/>
    </location>
</feature>
<evidence type="ECO:0000313" key="10">
    <source>
        <dbReference type="Proteomes" id="UP000527143"/>
    </source>
</evidence>
<dbReference type="GO" id="GO:0006935">
    <property type="term" value="P:chemotaxis"/>
    <property type="evidence" value="ECO:0007669"/>
    <property type="project" value="UniProtKB-KW"/>
</dbReference>
<dbReference type="PROSITE" id="PS50885">
    <property type="entry name" value="HAMP"/>
    <property type="match status" value="2"/>
</dbReference>
<dbReference type="GO" id="GO:0004888">
    <property type="term" value="F:transmembrane signaling receptor activity"/>
    <property type="evidence" value="ECO:0007669"/>
    <property type="project" value="InterPro"/>
</dbReference>
<evidence type="ECO:0000256" key="6">
    <source>
        <dbReference type="SAM" id="SignalP"/>
    </source>
</evidence>
<feature type="chain" id="PRO_5032583137" evidence="6">
    <location>
        <begin position="23"/>
        <end position="609"/>
    </location>
</feature>
<evidence type="ECO:0000256" key="2">
    <source>
        <dbReference type="ARBA" id="ARBA00029447"/>
    </source>
</evidence>
<feature type="signal peptide" evidence="6">
    <location>
        <begin position="1"/>
        <end position="22"/>
    </location>
</feature>
<gene>
    <name evidence="9" type="ORF">FHT02_003129</name>
</gene>
<dbReference type="SMART" id="SM00283">
    <property type="entry name" value="MA"/>
    <property type="match status" value="1"/>
</dbReference>
<keyword evidence="3" id="KW-0807">Transducer</keyword>
<dbReference type="EMBL" id="JACIJF010000010">
    <property type="protein sequence ID" value="MBB5711877.1"/>
    <property type="molecule type" value="Genomic_DNA"/>
</dbReference>
<dbReference type="RefSeq" id="WP_246352432.1">
    <property type="nucleotide sequence ID" value="NZ_JACIJF010000010.1"/>
</dbReference>
<dbReference type="PRINTS" id="PR00260">
    <property type="entry name" value="CHEMTRNSDUCR"/>
</dbReference>
<dbReference type="Proteomes" id="UP000527143">
    <property type="component" value="Unassembled WGS sequence"/>
</dbReference>
<keyword evidence="6" id="KW-0732">Signal</keyword>
<evidence type="ECO:0000313" key="9">
    <source>
        <dbReference type="EMBL" id="MBB5711877.1"/>
    </source>
</evidence>
<evidence type="ECO:0000256" key="3">
    <source>
        <dbReference type="PROSITE-ProRule" id="PRU00284"/>
    </source>
</evidence>
<dbReference type="InterPro" id="IPR051310">
    <property type="entry name" value="MCP_chemotaxis"/>
</dbReference>
<keyword evidence="5" id="KW-1133">Transmembrane helix</keyword>
<dbReference type="Gene3D" id="1.10.287.950">
    <property type="entry name" value="Methyl-accepting chemotaxis protein"/>
    <property type="match status" value="1"/>
</dbReference>
<evidence type="ECO:0000256" key="4">
    <source>
        <dbReference type="SAM" id="MobiDB-lite"/>
    </source>
</evidence>
<dbReference type="InterPro" id="IPR004090">
    <property type="entry name" value="Chemotax_Me-accpt_rcpt"/>
</dbReference>
<dbReference type="InterPro" id="IPR004089">
    <property type="entry name" value="MCPsignal_dom"/>
</dbReference>
<dbReference type="SUPFAM" id="SSF58104">
    <property type="entry name" value="Methyl-accepting chemotaxis protein (MCP) signaling domain"/>
    <property type="match status" value="1"/>
</dbReference>
<feature type="domain" description="Methyl-accepting transducer" evidence="7">
    <location>
        <begin position="324"/>
        <end position="553"/>
    </location>
</feature>
<feature type="region of interest" description="Disordered" evidence="4">
    <location>
        <begin position="566"/>
        <end position="592"/>
    </location>
</feature>
<dbReference type="PROSITE" id="PS50111">
    <property type="entry name" value="CHEMOTAXIS_TRANSDUC_2"/>
    <property type="match status" value="1"/>
</dbReference>
<keyword evidence="10" id="KW-1185">Reference proteome</keyword>
<reference evidence="9 10" key="1">
    <citation type="submission" date="2020-08" db="EMBL/GenBank/DDBJ databases">
        <title>Genomic Encyclopedia of Type Strains, Phase IV (KMG-IV): sequencing the most valuable type-strain genomes for metagenomic binning, comparative biology and taxonomic classification.</title>
        <authorList>
            <person name="Goeker M."/>
        </authorList>
    </citation>
    <scope>NUCLEOTIDE SEQUENCE [LARGE SCALE GENOMIC DNA]</scope>
    <source>
        <strain evidence="9 10">DSM 26736</strain>
    </source>
</reference>
<dbReference type="PANTHER" id="PTHR43531">
    <property type="entry name" value="PROTEIN ICFG"/>
    <property type="match status" value="1"/>
</dbReference>
<sequence>MKIPRKLALSFLIVCASAAAMMAVFFTNISLIKTATADNNAAQSKYAKALGLETALLRQNSQMRGFLVTADESYLKSYYEGRDDYDRDSAELERELEDPALRAAVVKSREETVAWREKWGDRLIKLVKGGQRDAAQAEVQSAGKAVLVSAAVLPLRDIRDSAMKSIESGSATQETAIKSATTVLIVGGILLIGIAITLAIVLSRLIAAPISGLTNTMAQLASGRNDLEVASTSRGDELGDMARAVLVFRDAARAKQAAEAASAKAEAEQKMVVETISSQLAEVAAGNLTATITREFPAEYASVRSNFNAAVESLRDLIASVIESAHSVRTGSGEIAQASEDLARRTEANAASLEQTSAAVTQMDSRLKTTATAANETVDRANGAISTVANGRSVAEEAVQAMSRVADSAKGIDGVIEGLDKIAFQTRVLAMNAAVEAGRAGEAGRGFAVVADLVSALAMRAEEEAGRARDQLTATQTDIVAAVDMVQKVDTALEHISGDVGEVHALLGRIALDNQAQSTAITQVSTAIGTMDHSTQQNAAMVEQTSAAARNLASEVTQLADKASQFRVSSGGAPRPQKASFTGGTPKRLPPKAVAALVRNTSSDDWREF</sequence>
<dbReference type="Pfam" id="PF00672">
    <property type="entry name" value="HAMP"/>
    <property type="match status" value="1"/>
</dbReference>
<dbReference type="InterPro" id="IPR007891">
    <property type="entry name" value="CHASE3"/>
</dbReference>
<dbReference type="GO" id="GO:0007165">
    <property type="term" value="P:signal transduction"/>
    <property type="evidence" value="ECO:0007669"/>
    <property type="project" value="UniProtKB-KW"/>
</dbReference>
<dbReference type="SMART" id="SM00304">
    <property type="entry name" value="HAMP"/>
    <property type="match status" value="2"/>
</dbReference>
<dbReference type="AlphaFoldDB" id="A0A840YEK0"/>
<dbReference type="PANTHER" id="PTHR43531:SF11">
    <property type="entry name" value="METHYL-ACCEPTING CHEMOTAXIS PROTEIN 3"/>
    <property type="match status" value="1"/>
</dbReference>
<dbReference type="GO" id="GO:0016020">
    <property type="term" value="C:membrane"/>
    <property type="evidence" value="ECO:0007669"/>
    <property type="project" value="InterPro"/>
</dbReference>
<dbReference type="Gene3D" id="6.10.340.10">
    <property type="match status" value="1"/>
</dbReference>
<feature type="transmembrane region" description="Helical" evidence="5">
    <location>
        <begin position="183"/>
        <end position="207"/>
    </location>
</feature>
<keyword evidence="5" id="KW-0472">Membrane</keyword>